<evidence type="ECO:0000256" key="7">
    <source>
        <dbReference type="PROSITE-ProRule" id="PRU00259"/>
    </source>
</evidence>
<dbReference type="CTD" id="20247853"/>
<organism evidence="8 9">
    <name type="scientific">Lottia gigantea</name>
    <name type="common">Giant owl limpet</name>
    <dbReference type="NCBI Taxonomy" id="225164"/>
    <lineage>
        <taxon>Eukaryota</taxon>
        <taxon>Metazoa</taxon>
        <taxon>Spiralia</taxon>
        <taxon>Lophotrochozoa</taxon>
        <taxon>Mollusca</taxon>
        <taxon>Gastropoda</taxon>
        <taxon>Patellogastropoda</taxon>
        <taxon>Lottioidea</taxon>
        <taxon>Lottiidae</taxon>
        <taxon>Lottia</taxon>
    </lineage>
</organism>
<keyword evidence="5" id="KW-0256">Endoplasmic reticulum</keyword>
<evidence type="ECO:0000256" key="6">
    <source>
        <dbReference type="ARBA" id="ARBA00023128"/>
    </source>
</evidence>
<dbReference type="InterPro" id="IPR016024">
    <property type="entry name" value="ARM-type_fold"/>
</dbReference>
<keyword evidence="9" id="KW-1185">Reference proteome</keyword>
<feature type="repeat" description="ARM" evidence="7">
    <location>
        <begin position="369"/>
        <end position="415"/>
    </location>
</feature>
<sequence length="636" mass="69720">MKVCADFKQNELLPLIEKLKVEEDDSMKADCLDELTQIIGNNEEKSEDIAVSLVDSGILQKVHQLLENSQTPQLSAKCAQLIAELAKSESLRQPLVDLNFIKPLLINLTSDYILLPTQCCRALGNICYDNDAGRNVIDELNGIKLLTDLLRSQVKIDIKDEGSEKLRTIACGFLLNLTNTHDVLQEKALENGVLDILDLCLKKHLEDEGLTNMALLTLSSLSDSDSGRDKISESPVLKTLVNLLVEEKVSEHIETILDILILLTECETIKDNLASTDLSNHLIKIIQSNVGKSDPDSQQIIKMASDLLVSLLVGDKSMELLFGGGKGPVFIESIKWLSSDNEHLQTSGALAIGNFARSDEHCQLLVENGIVEHLLKLLQVTPTDSNMTLLHAALSALRNLAIPVSNKSHLFKAGVMSAVLKLSPIESMAVTFKLLGVLRMLIDGQEEAAKTLGEDKESLVRIVEWCDVEEHAGVRDPIIQKFKVLLFNVGEATRLLAWLIKNSKSTLVMKNVISADGIQYLVSMATSEHVVMQNEALMALTLMSSSCLEDAAVPLKEADLAKTVTEILKNPSTLPEILCNTLTLTKTICCAASNLREEIVTSGIADITKQLLQHNDTKVQQAAKGVLDFLDDADQQ</sequence>
<protein>
    <recommendedName>
        <fullName evidence="10">Rap1 GTPase-GDP dissociation stimulator 1</fullName>
    </recommendedName>
</protein>
<evidence type="ECO:0000256" key="1">
    <source>
        <dbReference type="ARBA" id="ARBA00004173"/>
    </source>
</evidence>
<dbReference type="SMART" id="SM00185">
    <property type="entry name" value="ARM"/>
    <property type="match status" value="8"/>
</dbReference>
<comment type="subcellular location">
    <subcellularLocation>
        <location evidence="3">Cytoplasm</location>
        <location evidence="3">Cytosol</location>
    </subcellularLocation>
    <subcellularLocation>
        <location evidence="2">Endoplasmic reticulum</location>
    </subcellularLocation>
    <subcellularLocation>
        <location evidence="1">Mitochondrion</location>
    </subcellularLocation>
</comment>
<dbReference type="InterPro" id="IPR040144">
    <property type="entry name" value="RAP1GDS1"/>
</dbReference>
<dbReference type="Proteomes" id="UP000030746">
    <property type="component" value="Unassembled WGS sequence"/>
</dbReference>
<dbReference type="PANTHER" id="PTHR10957">
    <property type="entry name" value="RAP1 GTPASE-GDP DISSOCIATION STIMULATOR 1"/>
    <property type="match status" value="1"/>
</dbReference>
<dbReference type="GO" id="GO:0005739">
    <property type="term" value="C:mitochondrion"/>
    <property type="evidence" value="ECO:0007669"/>
    <property type="project" value="UniProtKB-SubCell"/>
</dbReference>
<dbReference type="KEGG" id="lgi:LOTGIDRAFT_228970"/>
<evidence type="ECO:0000313" key="9">
    <source>
        <dbReference type="Proteomes" id="UP000030746"/>
    </source>
</evidence>
<keyword evidence="6" id="KW-0496">Mitochondrion</keyword>
<reference evidence="8 9" key="1">
    <citation type="journal article" date="2013" name="Nature">
        <title>Insights into bilaterian evolution from three spiralian genomes.</title>
        <authorList>
            <person name="Simakov O."/>
            <person name="Marletaz F."/>
            <person name="Cho S.J."/>
            <person name="Edsinger-Gonzales E."/>
            <person name="Havlak P."/>
            <person name="Hellsten U."/>
            <person name="Kuo D.H."/>
            <person name="Larsson T."/>
            <person name="Lv J."/>
            <person name="Arendt D."/>
            <person name="Savage R."/>
            <person name="Osoegawa K."/>
            <person name="de Jong P."/>
            <person name="Grimwood J."/>
            <person name="Chapman J.A."/>
            <person name="Shapiro H."/>
            <person name="Aerts A."/>
            <person name="Otillar R.P."/>
            <person name="Terry A.Y."/>
            <person name="Boore J.L."/>
            <person name="Grigoriev I.V."/>
            <person name="Lindberg D.R."/>
            <person name="Seaver E.C."/>
            <person name="Weisblat D.A."/>
            <person name="Putnam N.H."/>
            <person name="Rokhsar D.S."/>
        </authorList>
    </citation>
    <scope>NUCLEOTIDE SEQUENCE [LARGE SCALE GENOMIC DNA]</scope>
</reference>
<dbReference type="PROSITE" id="PS50176">
    <property type="entry name" value="ARM_REPEAT"/>
    <property type="match status" value="1"/>
</dbReference>
<gene>
    <name evidence="8" type="ORF">LOTGIDRAFT_228970</name>
</gene>
<proteinExistence type="predicted"/>
<dbReference type="RefSeq" id="XP_009060080.1">
    <property type="nucleotide sequence ID" value="XM_009061832.1"/>
</dbReference>
<evidence type="ECO:0000313" key="8">
    <source>
        <dbReference type="EMBL" id="ESO89034.1"/>
    </source>
</evidence>
<dbReference type="SUPFAM" id="SSF48371">
    <property type="entry name" value="ARM repeat"/>
    <property type="match status" value="3"/>
</dbReference>
<dbReference type="Gene3D" id="1.25.10.10">
    <property type="entry name" value="Leucine-rich Repeat Variant"/>
    <property type="match status" value="3"/>
</dbReference>
<dbReference type="HOGENOM" id="CLU_021124_1_0_1"/>
<evidence type="ECO:0008006" key="10">
    <source>
        <dbReference type="Google" id="ProtNLM"/>
    </source>
</evidence>
<dbReference type="AlphaFoldDB" id="V4BKC5"/>
<accession>V4BKC5</accession>
<dbReference type="InterPro" id="IPR000225">
    <property type="entry name" value="Armadillo"/>
</dbReference>
<dbReference type="GeneID" id="20247853"/>
<dbReference type="GO" id="GO:0005783">
    <property type="term" value="C:endoplasmic reticulum"/>
    <property type="evidence" value="ECO:0007669"/>
    <property type="project" value="UniProtKB-SubCell"/>
</dbReference>
<name>V4BKC5_LOTGI</name>
<dbReference type="STRING" id="225164.V4BKC5"/>
<keyword evidence="4" id="KW-0963">Cytoplasm</keyword>
<evidence type="ECO:0000256" key="3">
    <source>
        <dbReference type="ARBA" id="ARBA00004514"/>
    </source>
</evidence>
<dbReference type="OMA" id="NGTEHQM"/>
<evidence type="ECO:0000256" key="5">
    <source>
        <dbReference type="ARBA" id="ARBA00022824"/>
    </source>
</evidence>
<evidence type="ECO:0000256" key="4">
    <source>
        <dbReference type="ARBA" id="ARBA00022490"/>
    </source>
</evidence>
<dbReference type="OrthoDB" id="26149at2759"/>
<dbReference type="GO" id="GO:0005085">
    <property type="term" value="F:guanyl-nucleotide exchange factor activity"/>
    <property type="evidence" value="ECO:0007669"/>
    <property type="project" value="InterPro"/>
</dbReference>
<dbReference type="GO" id="GO:0005829">
    <property type="term" value="C:cytosol"/>
    <property type="evidence" value="ECO:0007669"/>
    <property type="project" value="UniProtKB-SubCell"/>
</dbReference>
<evidence type="ECO:0000256" key="2">
    <source>
        <dbReference type="ARBA" id="ARBA00004240"/>
    </source>
</evidence>
<dbReference type="Pfam" id="PF00514">
    <property type="entry name" value="Arm"/>
    <property type="match status" value="1"/>
</dbReference>
<dbReference type="InterPro" id="IPR011989">
    <property type="entry name" value="ARM-like"/>
</dbReference>
<dbReference type="EMBL" id="KB202619">
    <property type="protein sequence ID" value="ESO89034.1"/>
    <property type="molecule type" value="Genomic_DNA"/>
</dbReference>